<reference evidence="3" key="1">
    <citation type="submission" date="2023-03" db="EMBL/GenBank/DDBJ databases">
        <title>Corynebacterium amycolatum SB-1.</title>
        <authorList>
            <person name="Jo H."/>
        </authorList>
    </citation>
    <scope>NUCLEOTIDE SEQUENCE</scope>
    <source>
        <strain evidence="3">SB-1</strain>
    </source>
</reference>
<name>A0AAW9SHA4_CORAY</name>
<dbReference type="EMBL" id="CP120206">
    <property type="protein sequence ID" value="WET43513.1"/>
    <property type="molecule type" value="Genomic_DNA"/>
</dbReference>
<evidence type="ECO:0000313" key="2">
    <source>
        <dbReference type="EMBL" id="MEO3716584.1"/>
    </source>
</evidence>
<dbReference type="GeneID" id="92768728"/>
<reference evidence="2" key="2">
    <citation type="submission" date="2023-05" db="EMBL/GenBank/DDBJ databases">
        <authorList>
            <person name="Du J."/>
        </authorList>
    </citation>
    <scope>NUCLEOTIDE SEQUENCE</scope>
    <source>
        <strain evidence="2">UMB1064</strain>
    </source>
</reference>
<accession>A0AAW9SHA4</accession>
<protein>
    <recommendedName>
        <fullName evidence="5">Methylmalonyl-CoA carboxyltransferase</fullName>
    </recommendedName>
</protein>
<organism evidence="2 4">
    <name type="scientific">Corynebacterium amycolatum</name>
    <dbReference type="NCBI Taxonomy" id="43765"/>
    <lineage>
        <taxon>Bacteria</taxon>
        <taxon>Bacillati</taxon>
        <taxon>Actinomycetota</taxon>
        <taxon>Actinomycetes</taxon>
        <taxon>Mycobacteriales</taxon>
        <taxon>Corynebacteriaceae</taxon>
        <taxon>Corynebacterium</taxon>
    </lineage>
</organism>
<dbReference type="EMBL" id="JASOOY020000011">
    <property type="protein sequence ID" value="MEO3716584.1"/>
    <property type="molecule type" value="Genomic_DNA"/>
</dbReference>
<dbReference type="Proteomes" id="UP001220238">
    <property type="component" value="Chromosome"/>
</dbReference>
<dbReference type="Proteomes" id="UP001223646">
    <property type="component" value="Unassembled WGS sequence"/>
</dbReference>
<dbReference type="RefSeq" id="WP_049182113.1">
    <property type="nucleotide sequence ID" value="NZ_CP046975.1"/>
</dbReference>
<proteinExistence type="predicted"/>
<evidence type="ECO:0008006" key="5">
    <source>
        <dbReference type="Google" id="ProtNLM"/>
    </source>
</evidence>
<reference evidence="2" key="3">
    <citation type="submission" date="2024-05" db="EMBL/GenBank/DDBJ databases">
        <authorList>
            <person name="Wolfe A."/>
        </authorList>
    </citation>
    <scope>NUCLEOTIDE SEQUENCE</scope>
    <source>
        <strain evidence="2">UMB1064</strain>
    </source>
</reference>
<evidence type="ECO:0000256" key="1">
    <source>
        <dbReference type="SAM" id="Coils"/>
    </source>
</evidence>
<feature type="coiled-coil region" evidence="1">
    <location>
        <begin position="1"/>
        <end position="49"/>
    </location>
</feature>
<keyword evidence="1" id="KW-0175">Coiled coil</keyword>
<dbReference type="AlphaFoldDB" id="A0AAW9SHA4"/>
<evidence type="ECO:0000313" key="4">
    <source>
        <dbReference type="Proteomes" id="UP001223646"/>
    </source>
</evidence>
<evidence type="ECO:0000313" key="3">
    <source>
        <dbReference type="EMBL" id="WET43513.1"/>
    </source>
</evidence>
<gene>
    <name evidence="3" type="ORF">P2W56_08780</name>
    <name evidence="2" type="ORF">QP460_003120</name>
</gene>
<sequence length="101" mass="11261">MSDSIGEIKELRALVAELTDRLDATSTSLQKATARLNQAESELAELRKRVDADIPEDTVIAISAAVSAYLGNRGKVKAIRYNRHKTWAAQGRQIQQQRNLR</sequence>